<feature type="transmembrane region" description="Helical" evidence="9">
    <location>
        <begin position="32"/>
        <end position="52"/>
    </location>
</feature>
<feature type="transmembrane region" description="Helical" evidence="9">
    <location>
        <begin position="102"/>
        <end position="123"/>
    </location>
</feature>
<dbReference type="Proteomes" id="UP000031866">
    <property type="component" value="Chromosome"/>
</dbReference>
<dbReference type="GO" id="GO:0009401">
    <property type="term" value="P:phosphoenolpyruvate-dependent sugar phosphotransferase system"/>
    <property type="evidence" value="ECO:0007669"/>
    <property type="project" value="InterPro"/>
</dbReference>
<dbReference type="AlphaFoldDB" id="A0A0B5QLF7"/>
<reference evidence="12" key="1">
    <citation type="submission" date="2014-12" db="EMBL/GenBank/DDBJ databases">
        <title>Genome sequence of Clostridium beijerinckii strain 59B.</title>
        <authorList>
            <person name="Little G.T."/>
            <person name="Minton N.P."/>
        </authorList>
    </citation>
    <scope>NUCLEOTIDE SEQUENCE [LARGE SCALE GENOMIC DNA]</scope>
    <source>
        <strain evidence="12">59B</strain>
    </source>
</reference>
<dbReference type="STRING" id="1520.LF65_05181"/>
<feature type="transmembrane region" description="Helical" evidence="9">
    <location>
        <begin position="143"/>
        <end position="165"/>
    </location>
</feature>
<gene>
    <name evidence="11" type="ORF">LF65_05181</name>
</gene>
<dbReference type="Pfam" id="PF02378">
    <property type="entry name" value="PTS_EIIC"/>
    <property type="match status" value="1"/>
</dbReference>
<dbReference type="InterPro" id="IPR004501">
    <property type="entry name" value="PTS_EIIC_3"/>
</dbReference>
<keyword evidence="7 8" id="KW-0472">Membrane</keyword>
<evidence type="ECO:0000256" key="3">
    <source>
        <dbReference type="ARBA" id="ARBA00022475"/>
    </source>
</evidence>
<keyword evidence="3 8" id="KW-1003">Cell membrane</keyword>
<sequence>MSLNQTLNEKVVPAVMKFVNLKGVQALKDGMLFTLPLNIVGSIFLLIAAFPWKPFTDFMAGVFGPSWNEPLYKVQHGTMGIMAIVAVIGIAYIYAKNEGVEPFSCAVISLAVFMIVTNEYTMFASDPSATPVKVGGVLSQDWMGGKGMITAIIISLVVGAIYSALINKNITIKMPEGVPQGVVNGFAALIPAAIIFTGACIIYAVLEFVFNTSFVELIYKVVQIPLQGASDSLPGAILIAFAVPFLWFFGIHGGTTVSGVVTALLTANTADNAKLQAAGTLDLAHGAHIVTQQFYDSFINLTGSGQTLAFTILLVLFAKSAQYKQLGRLALPANIFNINEPVLFGTPVVLNPIMAVPFIFTPVVNAILLYIAIASHILAPMGGTMPPWTVPTIFSGFIIGGPSYAIAQFVFLIVAGLIYFPFFKKVDAMSYADELAAQKHENSAQA</sequence>
<comment type="function">
    <text evidence="8">The phosphoenolpyruvate-dependent sugar phosphotransferase system (PTS), a major carbohydrate active -transport system, catalyzes the phosphorylation of incoming sugar substrates concomitant with their translocation across the cell membrane.</text>
</comment>
<dbReference type="PIRSF" id="PIRSF006351">
    <property type="entry name" value="PTS_EIIC-Cellobiose"/>
    <property type="match status" value="1"/>
</dbReference>
<evidence type="ECO:0000313" key="11">
    <source>
        <dbReference type="EMBL" id="AJH01706.1"/>
    </source>
</evidence>
<dbReference type="OrthoDB" id="1550290at2"/>
<comment type="subcellular location">
    <subcellularLocation>
        <location evidence="1">Cell membrane</location>
        <topology evidence="1">Multi-pass membrane protein</topology>
    </subcellularLocation>
</comment>
<dbReference type="EMBL" id="CP010086">
    <property type="protein sequence ID" value="AJH01706.1"/>
    <property type="molecule type" value="Genomic_DNA"/>
</dbReference>
<dbReference type="InterPro" id="IPR004796">
    <property type="entry name" value="PTS_IIC_cello"/>
</dbReference>
<evidence type="ECO:0000256" key="6">
    <source>
        <dbReference type="ARBA" id="ARBA00022989"/>
    </source>
</evidence>
<evidence type="ECO:0000256" key="1">
    <source>
        <dbReference type="ARBA" id="ARBA00004651"/>
    </source>
</evidence>
<evidence type="ECO:0000256" key="5">
    <source>
        <dbReference type="ARBA" id="ARBA00022692"/>
    </source>
</evidence>
<keyword evidence="6 9" id="KW-1133">Transmembrane helix</keyword>
<keyword evidence="4 8" id="KW-0762">Sugar transport</keyword>
<evidence type="ECO:0000256" key="9">
    <source>
        <dbReference type="SAM" id="Phobius"/>
    </source>
</evidence>
<dbReference type="PANTHER" id="PTHR33989:SF4">
    <property type="entry name" value="PTS SYSTEM N,N'-DIACETYLCHITOBIOSE-SPECIFIC EIIC COMPONENT"/>
    <property type="match status" value="1"/>
</dbReference>
<dbReference type="RefSeq" id="WP_041900178.1">
    <property type="nucleotide sequence ID" value="NZ_CP010086.2"/>
</dbReference>
<feature type="transmembrane region" description="Helical" evidence="9">
    <location>
        <begin position="393"/>
        <end position="420"/>
    </location>
</feature>
<dbReference type="PANTHER" id="PTHR33989">
    <property type="match status" value="1"/>
</dbReference>
<dbReference type="KEGG" id="cbei:LF65_05181"/>
<evidence type="ECO:0000256" key="8">
    <source>
        <dbReference type="PIRNR" id="PIRNR006351"/>
    </source>
</evidence>
<accession>A0A0B5QLF7</accession>
<keyword evidence="5 9" id="KW-0812">Transmembrane</keyword>
<name>A0A0B5QLF7_CLOBE</name>
<feature type="domain" description="PTS EIIC type-3" evidence="10">
    <location>
        <begin position="7"/>
        <end position="422"/>
    </location>
</feature>
<protein>
    <recommendedName>
        <fullName evidence="8">Permease IIC component</fullName>
    </recommendedName>
</protein>
<feature type="transmembrane region" description="Helical" evidence="9">
    <location>
        <begin position="298"/>
        <end position="318"/>
    </location>
</feature>
<evidence type="ECO:0000313" key="12">
    <source>
        <dbReference type="Proteomes" id="UP000031866"/>
    </source>
</evidence>
<evidence type="ECO:0000259" key="10">
    <source>
        <dbReference type="PROSITE" id="PS51105"/>
    </source>
</evidence>
<dbReference type="InterPro" id="IPR003352">
    <property type="entry name" value="PTS_EIIC"/>
</dbReference>
<feature type="transmembrane region" description="Helical" evidence="9">
    <location>
        <begin position="72"/>
        <end position="95"/>
    </location>
</feature>
<evidence type="ECO:0000256" key="4">
    <source>
        <dbReference type="ARBA" id="ARBA00022597"/>
    </source>
</evidence>
<feature type="transmembrane region" description="Helical" evidence="9">
    <location>
        <begin position="186"/>
        <end position="206"/>
    </location>
</feature>
<proteinExistence type="predicted"/>
<organism evidence="11 12">
    <name type="scientific">Clostridium beijerinckii</name>
    <name type="common">Clostridium MP</name>
    <dbReference type="NCBI Taxonomy" id="1520"/>
    <lineage>
        <taxon>Bacteria</taxon>
        <taxon>Bacillati</taxon>
        <taxon>Bacillota</taxon>
        <taxon>Clostridia</taxon>
        <taxon>Eubacteriales</taxon>
        <taxon>Clostridiaceae</taxon>
        <taxon>Clostridium</taxon>
    </lineage>
</organism>
<dbReference type="InterPro" id="IPR051088">
    <property type="entry name" value="PTS_Sugar-EIIC/EIIB"/>
</dbReference>
<dbReference type="GO" id="GO:1901264">
    <property type="term" value="P:carbohydrate derivative transport"/>
    <property type="evidence" value="ECO:0007669"/>
    <property type="project" value="TreeGrafter"/>
</dbReference>
<evidence type="ECO:0000256" key="7">
    <source>
        <dbReference type="ARBA" id="ARBA00023136"/>
    </source>
</evidence>
<dbReference type="PROSITE" id="PS51105">
    <property type="entry name" value="PTS_EIIC_TYPE_3"/>
    <property type="match status" value="1"/>
</dbReference>
<keyword evidence="2 8" id="KW-0813">Transport</keyword>
<dbReference type="GO" id="GO:0008982">
    <property type="term" value="F:protein-N(PI)-phosphohistidine-sugar phosphotransferase activity"/>
    <property type="evidence" value="ECO:0007669"/>
    <property type="project" value="UniProtKB-UniRule"/>
</dbReference>
<dbReference type="NCBIfam" id="TIGR00410">
    <property type="entry name" value="lacE"/>
    <property type="match status" value="1"/>
</dbReference>
<evidence type="ECO:0000256" key="2">
    <source>
        <dbReference type="ARBA" id="ARBA00022448"/>
    </source>
</evidence>
<dbReference type="GO" id="GO:0005886">
    <property type="term" value="C:plasma membrane"/>
    <property type="evidence" value="ECO:0007669"/>
    <property type="project" value="UniProtKB-SubCell"/>
</dbReference>